<feature type="compositionally biased region" description="Basic and acidic residues" evidence="1">
    <location>
        <begin position="284"/>
        <end position="298"/>
    </location>
</feature>
<protein>
    <submittedName>
        <fullName evidence="2">Uncharacterized protein</fullName>
    </submittedName>
</protein>
<dbReference type="AlphaFoldDB" id="M3USU8"/>
<accession>M3USU8</accession>
<dbReference type="VEuPathDB" id="AmoebaDB:EHI8A_220130"/>
<evidence type="ECO:0000256" key="1">
    <source>
        <dbReference type="SAM" id="MobiDB-lite"/>
    </source>
</evidence>
<feature type="region of interest" description="Disordered" evidence="1">
    <location>
        <begin position="270"/>
        <end position="314"/>
    </location>
</feature>
<dbReference type="EMBL" id="KB611018">
    <property type="protein sequence ID" value="EMH74242.1"/>
    <property type="molecule type" value="Genomic_DNA"/>
</dbReference>
<dbReference type="Proteomes" id="UP000030781">
    <property type="component" value="Unassembled WGS sequence"/>
</dbReference>
<dbReference type="OrthoDB" id="29552at2759"/>
<gene>
    <name evidence="2" type="ORF">EHI8A_220130</name>
</gene>
<reference evidence="2 3" key="1">
    <citation type="submission" date="2013-01" db="EMBL/GenBank/DDBJ databases">
        <authorList>
            <person name="Hannick L."/>
            <person name="Zafar N."/>
            <person name="Lorenzi H."/>
            <person name="Ali I.A."/>
            <person name="Petri W.P."/>
            <person name="Caler E."/>
        </authorList>
    </citation>
    <scope>NUCLEOTIDE SEQUENCE [LARGE SCALE GENOMIC DNA]</scope>
    <source>
        <strain evidence="3">HM3:IMSS-B</strain>
    </source>
</reference>
<sequence length="314" mass="35497">MLIILSLLCLIFIILVILYIKSSTQKKLDQQLYIYQQLKFDDAPKRSCVSNSHQPLFKVSNVSRKTFSMNDFETSFISHLPPSNVPKINVPRSSYKFTEDEINSKRSFVTNSYNATTQNNPTVIQPFQQTTMNANSSGFYPVAPSSIPPSILNPPIITKPFQNFLPSNVPVQPNKLKNQNLCNKTPLTQFNVITTSTTTPNFTSSITSKSLSSSYFQQPLVPPQSKTPPMYERVRVPSPIQKPELAAYSPGIQRNQIRPSLQRHFAELSLNTKKFETPTGRSLKGNEEESPLKKKNQPESDISYSEDPYIEVDN</sequence>
<evidence type="ECO:0000313" key="3">
    <source>
        <dbReference type="Proteomes" id="UP000030781"/>
    </source>
</evidence>
<organism evidence="2 3">
    <name type="scientific">Entamoeba histolytica HM-1:IMSS-B</name>
    <dbReference type="NCBI Taxonomy" id="885319"/>
    <lineage>
        <taxon>Eukaryota</taxon>
        <taxon>Amoebozoa</taxon>
        <taxon>Evosea</taxon>
        <taxon>Archamoebae</taxon>
        <taxon>Mastigamoebida</taxon>
        <taxon>Entamoebidae</taxon>
        <taxon>Entamoeba</taxon>
    </lineage>
</organism>
<proteinExistence type="predicted"/>
<evidence type="ECO:0000313" key="2">
    <source>
        <dbReference type="EMBL" id="EMH74242.1"/>
    </source>
</evidence>
<name>M3USU8_ENTH1</name>